<comment type="caution">
    <text evidence="7">The sequence shown here is derived from an EMBL/GenBank/DDBJ whole genome shotgun (WGS) entry which is preliminary data.</text>
</comment>
<dbReference type="RefSeq" id="WP_046004372.1">
    <property type="nucleotide sequence ID" value="NZ_PPUZ01000085.1"/>
</dbReference>
<evidence type="ECO:0000256" key="1">
    <source>
        <dbReference type="ARBA" id="ARBA00022475"/>
    </source>
</evidence>
<keyword evidence="4 5" id="KW-0472">Membrane</keyword>
<dbReference type="Proteomes" id="UP000292345">
    <property type="component" value="Unassembled WGS sequence"/>
</dbReference>
<feature type="transmembrane region" description="Helical" evidence="5">
    <location>
        <begin position="41"/>
        <end position="62"/>
    </location>
</feature>
<feature type="domain" description="Lipopolysaccharide assembly protein A" evidence="6">
    <location>
        <begin position="23"/>
        <end position="83"/>
    </location>
</feature>
<evidence type="ECO:0000313" key="9">
    <source>
        <dbReference type="Proteomes" id="UP000033452"/>
    </source>
</evidence>
<keyword evidence="1" id="KW-1003">Cell membrane</keyword>
<dbReference type="Proteomes" id="UP000033452">
    <property type="component" value="Unassembled WGS sequence"/>
</dbReference>
<reference evidence="7 9" key="1">
    <citation type="journal article" date="2015" name="BMC Genomics">
        <title>Genome mining reveals unlocked bioactive potential of marine Gram-negative bacteria.</title>
        <authorList>
            <person name="Machado H."/>
            <person name="Sonnenschein E.C."/>
            <person name="Melchiorsen J."/>
            <person name="Gram L."/>
        </authorList>
    </citation>
    <scope>NUCLEOTIDE SEQUENCE [LARGE SCALE GENOMIC DNA]</scope>
    <source>
        <strain evidence="7 9">S2471</strain>
    </source>
</reference>
<protein>
    <submittedName>
        <fullName evidence="8">DUF1049 domain-containing protein</fullName>
    </submittedName>
</protein>
<evidence type="ECO:0000313" key="8">
    <source>
        <dbReference type="EMBL" id="RZM72763.1"/>
    </source>
</evidence>
<evidence type="ECO:0000259" key="6">
    <source>
        <dbReference type="Pfam" id="PF06305"/>
    </source>
</evidence>
<evidence type="ECO:0000313" key="7">
    <source>
        <dbReference type="EMBL" id="KJZ10101.1"/>
    </source>
</evidence>
<reference evidence="8 10" key="2">
    <citation type="submission" date="2018-01" db="EMBL/GenBank/DDBJ databases">
        <title>Co-occurrence of chitin degradation, pigmentation and bioactivity in marine Pseudoalteromonas.</title>
        <authorList>
            <person name="Paulsen S."/>
            <person name="Gram L."/>
            <person name="Machado H."/>
        </authorList>
    </citation>
    <scope>NUCLEOTIDE SEQUENCE [LARGE SCALE GENOMIC DNA]</scope>
    <source>
        <strain evidence="8 10">S1946</strain>
    </source>
</reference>
<evidence type="ECO:0000256" key="2">
    <source>
        <dbReference type="ARBA" id="ARBA00022692"/>
    </source>
</evidence>
<proteinExistence type="predicted"/>
<dbReference type="EMBL" id="JXYA01000016">
    <property type="protein sequence ID" value="KJZ10101.1"/>
    <property type="molecule type" value="Genomic_DNA"/>
</dbReference>
<dbReference type="InterPro" id="IPR010445">
    <property type="entry name" value="LapA_dom"/>
</dbReference>
<dbReference type="Pfam" id="PF06305">
    <property type="entry name" value="LapA_dom"/>
    <property type="match status" value="1"/>
</dbReference>
<keyword evidence="3 5" id="KW-1133">Transmembrane helix</keyword>
<dbReference type="AlphaFoldDB" id="A0A0F4QQY1"/>
<sequence length="88" mass="9647">MIQVVRKGLFLILVVIAFVLGTQNPALVKVDYIIASSEVPLASLMSLCVVFGLVLGLLLGIGKITQLKRQIRQQQRVNQSTQRTAVND</sequence>
<evidence type="ECO:0000256" key="3">
    <source>
        <dbReference type="ARBA" id="ARBA00022989"/>
    </source>
</evidence>
<keyword evidence="2 5" id="KW-0812">Transmembrane</keyword>
<evidence type="ECO:0000256" key="4">
    <source>
        <dbReference type="ARBA" id="ARBA00023136"/>
    </source>
</evidence>
<dbReference type="PATRIC" id="fig|43658.5.peg.1602"/>
<evidence type="ECO:0000313" key="10">
    <source>
        <dbReference type="Proteomes" id="UP000292345"/>
    </source>
</evidence>
<dbReference type="GO" id="GO:0005886">
    <property type="term" value="C:plasma membrane"/>
    <property type="evidence" value="ECO:0007669"/>
    <property type="project" value="InterPro"/>
</dbReference>
<organism evidence="7 9">
    <name type="scientific">Pseudoalteromonas rubra</name>
    <dbReference type="NCBI Taxonomy" id="43658"/>
    <lineage>
        <taxon>Bacteria</taxon>
        <taxon>Pseudomonadati</taxon>
        <taxon>Pseudomonadota</taxon>
        <taxon>Gammaproteobacteria</taxon>
        <taxon>Alteromonadales</taxon>
        <taxon>Pseudoalteromonadaceae</taxon>
        <taxon>Pseudoalteromonas</taxon>
    </lineage>
</organism>
<accession>A0A0F4QQY1</accession>
<name>A0A0F4QQY1_9GAMM</name>
<dbReference type="EMBL" id="PPUZ01000085">
    <property type="protein sequence ID" value="RZM72763.1"/>
    <property type="molecule type" value="Genomic_DNA"/>
</dbReference>
<keyword evidence="9" id="KW-1185">Reference proteome</keyword>
<evidence type="ECO:0000256" key="5">
    <source>
        <dbReference type="SAM" id="Phobius"/>
    </source>
</evidence>
<gene>
    <name evidence="8" type="ORF">C3B51_21510</name>
    <name evidence="7" type="ORF">TW77_07610</name>
</gene>